<evidence type="ECO:0000256" key="2">
    <source>
        <dbReference type="ARBA" id="ARBA00007357"/>
    </source>
</evidence>
<gene>
    <name evidence="4" type="ORF">PPYR_08745</name>
</gene>
<dbReference type="InterPro" id="IPR024079">
    <property type="entry name" value="MetalloPept_cat_dom_sf"/>
</dbReference>
<reference evidence="4 5" key="1">
    <citation type="journal article" date="2018" name="Elife">
        <title>Firefly genomes illuminate parallel origins of bioluminescence in beetles.</title>
        <authorList>
            <person name="Fallon T.R."/>
            <person name="Lower S.E."/>
            <person name="Chang C.H."/>
            <person name="Bessho-Uehara M."/>
            <person name="Martin G.J."/>
            <person name="Bewick A.J."/>
            <person name="Behringer M."/>
            <person name="Debat H.J."/>
            <person name="Wong I."/>
            <person name="Day J.C."/>
            <person name="Suvorov A."/>
            <person name="Silva C.J."/>
            <person name="Stanger-Hall K.F."/>
            <person name="Hall D.W."/>
            <person name="Schmitz R.J."/>
            <person name="Nelson D.R."/>
            <person name="Lewis S.M."/>
            <person name="Shigenobu S."/>
            <person name="Bybee S.M."/>
            <person name="Larracuente A.M."/>
            <person name="Oba Y."/>
            <person name="Weng J.K."/>
        </authorList>
    </citation>
    <scope>NUCLEOTIDE SEQUENCE [LARGE SCALE GENOMIC DNA]</scope>
    <source>
        <strain evidence="4">1611_PpyrPB1</strain>
        <tissue evidence="4">Whole body</tissue>
    </source>
</reference>
<dbReference type="InParanoid" id="A0A5N4AK70"/>
<dbReference type="InterPro" id="IPR000718">
    <property type="entry name" value="Peptidase_M13"/>
</dbReference>
<keyword evidence="5" id="KW-1185">Reference proteome</keyword>
<accession>A0A5N4AK70</accession>
<dbReference type="Gene3D" id="3.40.390.10">
    <property type="entry name" value="Collagenase (Catalytic Domain)"/>
    <property type="match status" value="1"/>
</dbReference>
<dbReference type="SUPFAM" id="SSF55486">
    <property type="entry name" value="Metalloproteases ('zincins'), catalytic domain"/>
    <property type="match status" value="1"/>
</dbReference>
<dbReference type="Proteomes" id="UP000327044">
    <property type="component" value="Unassembled WGS sequence"/>
</dbReference>
<dbReference type="GO" id="GO:0005886">
    <property type="term" value="C:plasma membrane"/>
    <property type="evidence" value="ECO:0007669"/>
    <property type="project" value="UniProtKB-SubCell"/>
</dbReference>
<dbReference type="EMBL" id="VVIM01000006">
    <property type="protein sequence ID" value="KAB0797752.1"/>
    <property type="molecule type" value="Genomic_DNA"/>
</dbReference>
<evidence type="ECO:0000313" key="4">
    <source>
        <dbReference type="EMBL" id="KAB0797752.1"/>
    </source>
</evidence>
<comment type="subcellular location">
    <subcellularLocation>
        <location evidence="1">Cell membrane</location>
        <topology evidence="1">Single-pass type II membrane protein</topology>
    </subcellularLocation>
</comment>
<sequence>MVSNIKKEFANNVKSADWIDDDTKLHVLEKLAAMSSYVGYPDELLSDKKLEDYYKGVDNKSLHVESENLLKMGLSTRLFDYENAAKSLVLPVNQINWVKWGELAIYVGVLNDLKTNEIAMIGHTI</sequence>
<proteinExistence type="inferred from homology"/>
<dbReference type="GO" id="GO:0006508">
    <property type="term" value="P:proteolysis"/>
    <property type="evidence" value="ECO:0007669"/>
    <property type="project" value="InterPro"/>
</dbReference>
<evidence type="ECO:0000256" key="1">
    <source>
        <dbReference type="ARBA" id="ARBA00004401"/>
    </source>
</evidence>
<dbReference type="AlphaFoldDB" id="A0A5N4AK70"/>
<evidence type="ECO:0000313" key="5">
    <source>
        <dbReference type="Proteomes" id="UP000327044"/>
    </source>
</evidence>
<organism evidence="4 5">
    <name type="scientific">Photinus pyralis</name>
    <name type="common">Common eastern firefly</name>
    <name type="synonym">Lampyris pyralis</name>
    <dbReference type="NCBI Taxonomy" id="7054"/>
    <lineage>
        <taxon>Eukaryota</taxon>
        <taxon>Metazoa</taxon>
        <taxon>Ecdysozoa</taxon>
        <taxon>Arthropoda</taxon>
        <taxon>Hexapoda</taxon>
        <taxon>Insecta</taxon>
        <taxon>Pterygota</taxon>
        <taxon>Neoptera</taxon>
        <taxon>Endopterygota</taxon>
        <taxon>Coleoptera</taxon>
        <taxon>Polyphaga</taxon>
        <taxon>Elateriformia</taxon>
        <taxon>Elateroidea</taxon>
        <taxon>Lampyridae</taxon>
        <taxon>Lampyrinae</taxon>
        <taxon>Photinus</taxon>
    </lineage>
</organism>
<protein>
    <recommendedName>
        <fullName evidence="3">Peptidase M13 N-terminal domain-containing protein</fullName>
    </recommendedName>
</protein>
<dbReference type="PROSITE" id="PS51885">
    <property type="entry name" value="NEPRILYSIN"/>
    <property type="match status" value="1"/>
</dbReference>
<dbReference type="Pfam" id="PF05649">
    <property type="entry name" value="Peptidase_M13_N"/>
    <property type="match status" value="1"/>
</dbReference>
<comment type="caution">
    <text evidence="4">The sequence shown here is derived from an EMBL/GenBank/DDBJ whole genome shotgun (WGS) entry which is preliminary data.</text>
</comment>
<name>A0A5N4AK70_PHOPY</name>
<evidence type="ECO:0000259" key="3">
    <source>
        <dbReference type="Pfam" id="PF05649"/>
    </source>
</evidence>
<dbReference type="InterPro" id="IPR008753">
    <property type="entry name" value="Peptidase_M13_N"/>
</dbReference>
<dbReference type="GO" id="GO:0004222">
    <property type="term" value="F:metalloendopeptidase activity"/>
    <property type="evidence" value="ECO:0007669"/>
    <property type="project" value="InterPro"/>
</dbReference>
<feature type="domain" description="Peptidase M13 N-terminal" evidence="3">
    <location>
        <begin position="1"/>
        <end position="41"/>
    </location>
</feature>
<comment type="similarity">
    <text evidence="2">Belongs to the peptidase M13 family.</text>
</comment>